<protein>
    <submittedName>
        <fullName evidence="3">Uncharacterized protein</fullName>
    </submittedName>
</protein>
<organism evidence="3 4">
    <name type="scientific">Tritrichomonas musculus</name>
    <dbReference type="NCBI Taxonomy" id="1915356"/>
    <lineage>
        <taxon>Eukaryota</taxon>
        <taxon>Metamonada</taxon>
        <taxon>Parabasalia</taxon>
        <taxon>Tritrichomonadida</taxon>
        <taxon>Tritrichomonadidae</taxon>
        <taxon>Tritrichomonas</taxon>
    </lineage>
</organism>
<reference evidence="3 4" key="1">
    <citation type="submission" date="2024-04" db="EMBL/GenBank/DDBJ databases">
        <title>Tritrichomonas musculus Genome.</title>
        <authorList>
            <person name="Alves-Ferreira E."/>
            <person name="Grigg M."/>
            <person name="Lorenzi H."/>
            <person name="Galac M."/>
        </authorList>
    </citation>
    <scope>NUCLEOTIDE SEQUENCE [LARGE SCALE GENOMIC DNA]</scope>
    <source>
        <strain evidence="3 4">EAF2021</strain>
    </source>
</reference>
<evidence type="ECO:0000313" key="4">
    <source>
        <dbReference type="Proteomes" id="UP001470230"/>
    </source>
</evidence>
<evidence type="ECO:0000256" key="1">
    <source>
        <dbReference type="SAM" id="Coils"/>
    </source>
</evidence>
<accession>A0ABR2JDQ1</accession>
<evidence type="ECO:0000313" key="3">
    <source>
        <dbReference type="EMBL" id="KAK8875702.1"/>
    </source>
</evidence>
<feature type="compositionally biased region" description="Basic residues" evidence="2">
    <location>
        <begin position="713"/>
        <end position="724"/>
    </location>
</feature>
<name>A0ABR2JDQ1_9EUKA</name>
<dbReference type="EMBL" id="JAPFFF010000012">
    <property type="protein sequence ID" value="KAK8875702.1"/>
    <property type="molecule type" value="Genomic_DNA"/>
</dbReference>
<keyword evidence="4" id="KW-1185">Reference proteome</keyword>
<dbReference type="PANTHER" id="PTHR47026">
    <property type="entry name" value="PIGMENTOSA GTPASE REGULATOR-LIKE PROTEIN, PUTATIVE-RELATED"/>
    <property type="match status" value="1"/>
</dbReference>
<dbReference type="PANTHER" id="PTHR47026:SF2">
    <property type="entry name" value="FLAGELLAR ASSOCIATED PROTEIN"/>
    <property type="match status" value="1"/>
</dbReference>
<keyword evidence="1" id="KW-0175">Coiled coil</keyword>
<feature type="compositionally biased region" description="Polar residues" evidence="2">
    <location>
        <begin position="703"/>
        <end position="712"/>
    </location>
</feature>
<evidence type="ECO:0000256" key="2">
    <source>
        <dbReference type="SAM" id="MobiDB-lite"/>
    </source>
</evidence>
<comment type="caution">
    <text evidence="3">The sequence shown here is derived from an EMBL/GenBank/DDBJ whole genome shotgun (WGS) entry which is preliminary data.</text>
</comment>
<feature type="coiled-coil region" evidence="1">
    <location>
        <begin position="612"/>
        <end position="639"/>
    </location>
</feature>
<proteinExistence type="predicted"/>
<feature type="region of interest" description="Disordered" evidence="2">
    <location>
        <begin position="699"/>
        <end position="739"/>
    </location>
</feature>
<gene>
    <name evidence="3" type="ORF">M9Y10_005877</name>
</gene>
<sequence>MLETIDETSPLEALVAQSDLTATPLNDTFKKLTNAIPQNDMSNSSSRAKLLRDESDSSAALDPVIVRDKDPNDITSNISLGFRQPSFSSLSDVIMTKDGKVVDGSSNNLNSINEEDPVIVFDSMACLSSLNNEILDAPIGLTVRQPSYVSLGQEIIPKGTTSLAEFKPIIEEVVPNTGEPVEENADDEIPQVHLIKDLKSKNLKRWREIGYEPPEDLIPLVRAASQSGMMIGTQLSSFPVNSLYSSNSQNNIYLGGNSKKISSNENNNNGQSNFLEPIIEDNVEEVDKKDSNISPIRKMKRSSSFGMKLGETGSTNDIIKAILGMSQQISEIPYEEEEEETEQQIQEESNIHQSVVDNKKPEKEPQALFNDNEELVLFGHLNEINQELTDPPVYRILATGEVDLREDTELIRQRLKSIVDICADHLWVEETAYVNEILLLINRSIRENIKPARSGRGFVHDDPNAAIVNLKEQLRKVEAETQEKIDKETLKKDNVLKDLDDEYMKEANLLDQKYQDPDTLKKFAKPSKDLMNLRASAKKLLKQNRIEEVPKITSRIRQLELEEQSKINANIREKYHSEDRALKERIASCRKIAIQRYEYRLKCIGSERLEKVTAIQKRIQNLENEIQEEEDIKRWKLNNAKNNTNSFDNKNNNVADQKSNQHSDFIETGALTLTPPKRLRRDADEAILNEMTKEMIQKGSKANEININTVMKKTQKKNGTKRPTRASSCRREKKKQMTD</sequence>
<dbReference type="Proteomes" id="UP001470230">
    <property type="component" value="Unassembled WGS sequence"/>
</dbReference>